<evidence type="ECO:0000313" key="5">
    <source>
        <dbReference type="EMBL" id="CAD8298986.1"/>
    </source>
</evidence>
<feature type="region of interest" description="Disordered" evidence="4">
    <location>
        <begin position="1"/>
        <end position="58"/>
    </location>
</feature>
<accession>A0A7R9VMY1</accession>
<evidence type="ECO:0000256" key="2">
    <source>
        <dbReference type="ARBA" id="ARBA00023043"/>
    </source>
</evidence>
<organism evidence="5">
    <name type="scientific">Chlamydomonas euryale</name>
    <dbReference type="NCBI Taxonomy" id="1486919"/>
    <lineage>
        <taxon>Eukaryota</taxon>
        <taxon>Viridiplantae</taxon>
        <taxon>Chlorophyta</taxon>
        <taxon>core chlorophytes</taxon>
        <taxon>Chlorophyceae</taxon>
        <taxon>CS clade</taxon>
        <taxon>Chlamydomonadales</taxon>
        <taxon>Chlamydomonadaceae</taxon>
        <taxon>Chlamydomonas</taxon>
    </lineage>
</organism>
<dbReference type="EMBL" id="HBEC01031995">
    <property type="protein sequence ID" value="CAD8298986.1"/>
    <property type="molecule type" value="Transcribed_RNA"/>
</dbReference>
<gene>
    <name evidence="5" type="ORF">CEUR00632_LOCUS14840</name>
</gene>
<feature type="repeat" description="ANK" evidence="3">
    <location>
        <begin position="186"/>
        <end position="218"/>
    </location>
</feature>
<keyword evidence="2 3" id="KW-0040">ANK repeat</keyword>
<evidence type="ECO:0000256" key="4">
    <source>
        <dbReference type="SAM" id="MobiDB-lite"/>
    </source>
</evidence>
<keyword evidence="1" id="KW-0677">Repeat</keyword>
<name>A0A7R9VMY1_9CHLO</name>
<dbReference type="InterPro" id="IPR050776">
    <property type="entry name" value="Ank_Repeat/CDKN_Inhibitor"/>
</dbReference>
<protein>
    <recommendedName>
        <fullName evidence="6">RING-type domain-containing protein</fullName>
    </recommendedName>
</protein>
<dbReference type="SMART" id="SM00248">
    <property type="entry name" value="ANK"/>
    <property type="match status" value="5"/>
</dbReference>
<dbReference type="SUPFAM" id="SSF57850">
    <property type="entry name" value="RING/U-box"/>
    <property type="match status" value="1"/>
</dbReference>
<reference evidence="5" key="1">
    <citation type="submission" date="2021-01" db="EMBL/GenBank/DDBJ databases">
        <authorList>
            <person name="Corre E."/>
            <person name="Pelletier E."/>
            <person name="Niang G."/>
            <person name="Scheremetjew M."/>
            <person name="Finn R."/>
            <person name="Kale V."/>
            <person name="Holt S."/>
            <person name="Cochrane G."/>
            <person name="Meng A."/>
            <person name="Brown T."/>
            <person name="Cohen L."/>
        </authorList>
    </citation>
    <scope>NUCLEOTIDE SEQUENCE</scope>
    <source>
        <strain evidence="5">CCMP219</strain>
    </source>
</reference>
<sequence length="640" mass="69666">MQALPGAGAGGIGRNNGSASGSGSPRGGGSGTECGGLPLQLPTERSDHPRDPSEDNGDDLVEEKIQRGFSLQEWWEKTVASSKLYLERHSAVKHFLHATKSGDTGSALLCLANQPFLLAYHTFAKDGDTVWHLLAEYGDTSLLSALTNFCKIHPPPKRFHKAKYMTGGRVDRDAMILRFMNATNRLKQTPLMFAAYHGRDEVIRFLLRNGADAWSKDRCGSRSALHYASMRGHAACVHALLEALPESQKERNGLRYVDVQSASGFTPLHFGISVDSLQVTRALLAFDACIDMFNVFDAGEFWLSCVTRSTALHLCAISNRIYCAGAILHYWEQNRVALKLEDPRLWRDAKGRLPVEIAQVKGHEALEKALVPGADVRPLKQYMPEISDSVVLRLKAIAAQVLKEQMVASIKEAEEFMKLLGTYQQHGRVFARRAYDAQSTDAAHRNDASASAGESFNMFAGHTSSFGSVAAQAQPTLVHQRGSTVGTFKASNGAACRGYGCGAGGGACVPQPVPRANLQAALKQWVSYERKAIERGVRGKGPRLAMQERSALSQLNPNDSGTGCFQGLVLTLTGRNGFLPPQPGEDVCGMCQDNKPLLQMCPCSHRTCLLCAKSMCLWLDMQQLVLCPYCGSVVTCYTLA</sequence>
<dbReference type="Pfam" id="PF12796">
    <property type="entry name" value="Ank_2"/>
    <property type="match status" value="1"/>
</dbReference>
<evidence type="ECO:0000256" key="1">
    <source>
        <dbReference type="ARBA" id="ARBA00022737"/>
    </source>
</evidence>
<dbReference type="PROSITE" id="PS50297">
    <property type="entry name" value="ANK_REP_REGION"/>
    <property type="match status" value="1"/>
</dbReference>
<feature type="compositionally biased region" description="Basic and acidic residues" evidence="4">
    <location>
        <begin position="44"/>
        <end position="53"/>
    </location>
</feature>
<dbReference type="PANTHER" id="PTHR24201:SF16">
    <property type="entry name" value="ANKYRIN-1-LIKE-RELATED"/>
    <property type="match status" value="1"/>
</dbReference>
<dbReference type="SUPFAM" id="SSF48403">
    <property type="entry name" value="Ankyrin repeat"/>
    <property type="match status" value="1"/>
</dbReference>
<dbReference type="Gene3D" id="1.25.40.20">
    <property type="entry name" value="Ankyrin repeat-containing domain"/>
    <property type="match status" value="2"/>
</dbReference>
<dbReference type="PANTHER" id="PTHR24201">
    <property type="entry name" value="ANK_REP_REGION DOMAIN-CONTAINING PROTEIN"/>
    <property type="match status" value="1"/>
</dbReference>
<dbReference type="AlphaFoldDB" id="A0A7R9VMY1"/>
<evidence type="ECO:0000256" key="3">
    <source>
        <dbReference type="PROSITE-ProRule" id="PRU00023"/>
    </source>
</evidence>
<dbReference type="InterPro" id="IPR036770">
    <property type="entry name" value="Ankyrin_rpt-contain_sf"/>
</dbReference>
<dbReference type="InterPro" id="IPR002110">
    <property type="entry name" value="Ankyrin_rpt"/>
</dbReference>
<dbReference type="GO" id="GO:0005634">
    <property type="term" value="C:nucleus"/>
    <property type="evidence" value="ECO:0007669"/>
    <property type="project" value="TreeGrafter"/>
</dbReference>
<feature type="compositionally biased region" description="Gly residues" evidence="4">
    <location>
        <begin position="24"/>
        <end position="34"/>
    </location>
</feature>
<dbReference type="PROSITE" id="PS50088">
    <property type="entry name" value="ANK_REPEAT"/>
    <property type="match status" value="2"/>
</dbReference>
<proteinExistence type="predicted"/>
<feature type="repeat" description="ANK" evidence="3">
    <location>
        <begin position="263"/>
        <end position="295"/>
    </location>
</feature>
<evidence type="ECO:0008006" key="6">
    <source>
        <dbReference type="Google" id="ProtNLM"/>
    </source>
</evidence>